<dbReference type="PIRSF" id="PIRSF018266">
    <property type="entry name" value="FecR"/>
    <property type="match status" value="1"/>
</dbReference>
<evidence type="ECO:0000313" key="4">
    <source>
        <dbReference type="EMBL" id="TCS89825.1"/>
    </source>
</evidence>
<dbReference type="InterPro" id="IPR006860">
    <property type="entry name" value="FecR"/>
</dbReference>
<sequence>MPANNQADHMAILARKWMDGTITAGEMAEFEQWYASFDDAEPEMLQDETPEALRERLYDSIQRGEFPAEKGKMRNLYRYLAGAACVAFLTSFSFWWTQNRFSTFPFTRIVMVDAGAEIEKAMLPDGSIIWLRPGATLKYPASFSGGRRVSLSGEGLFEVAKDSLHPFTVSVGDYTATVMGTSFYIKESDNRRDMQLAVLTGKVKVGRKDANPSFGTQIVLPDEKLLTGDVPAVKRLSREESTSYAAGTGYDMNFRNTPFSLVVARIEQKFDVDIRGDLNRYASCRFTANMTDQGLDYTLKLLTRSVGITYKQEERIVHFEGGGCK</sequence>
<accession>A0A4R3KW48</accession>
<dbReference type="InterPro" id="IPR032508">
    <property type="entry name" value="FecR_C"/>
</dbReference>
<reference evidence="4 5" key="1">
    <citation type="submission" date="2019-03" db="EMBL/GenBank/DDBJ databases">
        <title>Genomic Encyclopedia of Type Strains, Phase IV (KMG-IV): sequencing the most valuable type-strain genomes for metagenomic binning, comparative biology and taxonomic classification.</title>
        <authorList>
            <person name="Goeker M."/>
        </authorList>
    </citation>
    <scope>NUCLEOTIDE SEQUENCE [LARGE SCALE GENOMIC DNA]</scope>
    <source>
        <strain evidence="4 5">DSM 21100</strain>
    </source>
</reference>
<dbReference type="EMBL" id="SMAD01000001">
    <property type="protein sequence ID" value="TCS89825.1"/>
    <property type="molecule type" value="Genomic_DNA"/>
</dbReference>
<dbReference type="Gene3D" id="2.60.120.1440">
    <property type="match status" value="1"/>
</dbReference>
<dbReference type="PANTHER" id="PTHR30273">
    <property type="entry name" value="PERIPLASMIC SIGNAL SENSOR AND SIGMA FACTOR ACTIVATOR FECR-RELATED"/>
    <property type="match status" value="1"/>
</dbReference>
<dbReference type="Pfam" id="PF16344">
    <property type="entry name" value="FecR_C"/>
    <property type="match status" value="1"/>
</dbReference>
<dbReference type="GO" id="GO:0016989">
    <property type="term" value="F:sigma factor antagonist activity"/>
    <property type="evidence" value="ECO:0007669"/>
    <property type="project" value="TreeGrafter"/>
</dbReference>
<keyword evidence="1" id="KW-0812">Transmembrane</keyword>
<keyword evidence="1" id="KW-1133">Transmembrane helix</keyword>
<evidence type="ECO:0000256" key="1">
    <source>
        <dbReference type="SAM" id="Phobius"/>
    </source>
</evidence>
<keyword evidence="5" id="KW-1185">Reference proteome</keyword>
<evidence type="ECO:0000313" key="5">
    <source>
        <dbReference type="Proteomes" id="UP000295807"/>
    </source>
</evidence>
<evidence type="ECO:0000259" key="2">
    <source>
        <dbReference type="Pfam" id="PF04773"/>
    </source>
</evidence>
<comment type="caution">
    <text evidence="4">The sequence shown here is derived from an EMBL/GenBank/DDBJ whole genome shotgun (WGS) entry which is preliminary data.</text>
</comment>
<feature type="domain" description="FecR protein" evidence="2">
    <location>
        <begin position="117"/>
        <end position="204"/>
    </location>
</feature>
<dbReference type="Pfam" id="PF04773">
    <property type="entry name" value="FecR"/>
    <property type="match status" value="1"/>
</dbReference>
<feature type="transmembrane region" description="Helical" evidence="1">
    <location>
        <begin position="76"/>
        <end position="96"/>
    </location>
</feature>
<dbReference type="OrthoDB" id="645173at2"/>
<dbReference type="PANTHER" id="PTHR30273:SF2">
    <property type="entry name" value="PROTEIN FECR"/>
    <property type="match status" value="1"/>
</dbReference>
<protein>
    <submittedName>
        <fullName evidence="4">FecR family protein</fullName>
    </submittedName>
</protein>
<dbReference type="InterPro" id="IPR012373">
    <property type="entry name" value="Ferrdict_sens_TM"/>
</dbReference>
<evidence type="ECO:0000259" key="3">
    <source>
        <dbReference type="Pfam" id="PF16344"/>
    </source>
</evidence>
<dbReference type="Gene3D" id="3.55.50.30">
    <property type="match status" value="1"/>
</dbReference>
<gene>
    <name evidence="4" type="ORF">EDD80_10122</name>
</gene>
<feature type="domain" description="Protein FecR C-terminal" evidence="3">
    <location>
        <begin position="252"/>
        <end position="317"/>
    </location>
</feature>
<organism evidence="4 5">
    <name type="scientific">Anseongella ginsenosidimutans</name>
    <dbReference type="NCBI Taxonomy" id="496056"/>
    <lineage>
        <taxon>Bacteria</taxon>
        <taxon>Pseudomonadati</taxon>
        <taxon>Bacteroidota</taxon>
        <taxon>Sphingobacteriia</taxon>
        <taxon>Sphingobacteriales</taxon>
        <taxon>Sphingobacteriaceae</taxon>
        <taxon>Anseongella</taxon>
    </lineage>
</organism>
<dbReference type="AlphaFoldDB" id="A0A4R3KW48"/>
<dbReference type="RefSeq" id="WP_132127311.1">
    <property type="nucleotide sequence ID" value="NZ_CP042432.1"/>
</dbReference>
<proteinExistence type="predicted"/>
<keyword evidence="1" id="KW-0472">Membrane</keyword>
<dbReference type="Proteomes" id="UP000295807">
    <property type="component" value="Unassembled WGS sequence"/>
</dbReference>
<name>A0A4R3KW48_9SPHI</name>